<evidence type="ECO:0000313" key="9">
    <source>
        <dbReference type="Proteomes" id="UP000433181"/>
    </source>
</evidence>
<evidence type="ECO:0000256" key="2">
    <source>
        <dbReference type="ARBA" id="ARBA00022670"/>
    </source>
</evidence>
<reference evidence="8 9" key="1">
    <citation type="submission" date="2019-08" db="EMBL/GenBank/DDBJ databases">
        <title>In-depth cultivation of the pig gut microbiome towards novel bacterial diversity and tailored functional studies.</title>
        <authorList>
            <person name="Wylensek D."/>
            <person name="Hitch T.C.A."/>
            <person name="Clavel T."/>
        </authorList>
    </citation>
    <scope>NUCLEOTIDE SEQUENCE [LARGE SCALE GENOMIC DNA]</scope>
    <source>
        <strain evidence="8 9">WCA-693-APC-5D-A</strain>
    </source>
</reference>
<proteinExistence type="predicted"/>
<keyword evidence="5" id="KW-0862">Zinc</keyword>
<dbReference type="SUPFAM" id="SSF53187">
    <property type="entry name" value="Zn-dependent exopeptidases"/>
    <property type="match status" value="1"/>
</dbReference>
<dbReference type="Gene3D" id="3.30.70.360">
    <property type="match status" value="1"/>
</dbReference>
<dbReference type="GO" id="GO:0006508">
    <property type="term" value="P:proteolysis"/>
    <property type="evidence" value="ECO:0007669"/>
    <property type="project" value="UniProtKB-KW"/>
</dbReference>
<dbReference type="InterPro" id="IPR011650">
    <property type="entry name" value="Peptidase_M20_dimer"/>
</dbReference>
<keyword evidence="9" id="KW-1185">Reference proteome</keyword>
<evidence type="ECO:0000313" key="8">
    <source>
        <dbReference type="EMBL" id="MSU09713.1"/>
    </source>
</evidence>
<dbReference type="Gene3D" id="3.40.630.10">
    <property type="entry name" value="Zn peptidases"/>
    <property type="match status" value="1"/>
</dbReference>
<dbReference type="RefSeq" id="WP_154407881.1">
    <property type="nucleotide sequence ID" value="NZ_JAQXJM010000028.1"/>
</dbReference>
<evidence type="ECO:0000259" key="7">
    <source>
        <dbReference type="Pfam" id="PF07687"/>
    </source>
</evidence>
<dbReference type="AlphaFoldDB" id="A0A6I2UDU8"/>
<evidence type="ECO:0000256" key="5">
    <source>
        <dbReference type="ARBA" id="ARBA00022833"/>
    </source>
</evidence>
<evidence type="ECO:0000256" key="3">
    <source>
        <dbReference type="ARBA" id="ARBA00022723"/>
    </source>
</evidence>
<comment type="cofactor">
    <cofactor evidence="1">
        <name>Zn(2+)</name>
        <dbReference type="ChEBI" id="CHEBI:29105"/>
    </cofactor>
</comment>
<dbReference type="Pfam" id="PF07687">
    <property type="entry name" value="M20_dimer"/>
    <property type="match status" value="1"/>
</dbReference>
<keyword evidence="2" id="KW-0645">Protease</keyword>
<dbReference type="GO" id="GO:0046872">
    <property type="term" value="F:metal ion binding"/>
    <property type="evidence" value="ECO:0007669"/>
    <property type="project" value="UniProtKB-KW"/>
</dbReference>
<dbReference type="PANTHER" id="PTHR42994">
    <property type="entry name" value="PEPTIDASE T"/>
    <property type="match status" value="1"/>
</dbReference>
<feature type="domain" description="Peptidase M20 dimerisation" evidence="7">
    <location>
        <begin position="180"/>
        <end position="271"/>
    </location>
</feature>
<dbReference type="PANTHER" id="PTHR42994:SF2">
    <property type="entry name" value="PEPTIDASE"/>
    <property type="match status" value="1"/>
</dbReference>
<sequence length="371" mass="39836">MTKIDKLEKAAKAQAEAEFLELIEIDSPSWGEQAIAKVLLRKLKELGMETQQDETGNIYGYLPGNASLPPILLSAHMDTVEPSKGKKAIIEPDGTIRSAGAAVLGADCVAGLVEILQGIRLVQASGLPHRPVEIIFSVAEETYCEGLEKFDFSKVKSKDSYVLDLTGKIGTAARRAPTLVSFCATIKGRAAHAGMEPEKGINAIAIMAGLLAKIPQGHLDTETTCNVGIIQGGMMINIVPESCTIKGEVRGYNHEKVMDITRKIERLTKETATAAGAGAEFSHKVHIRSYETPAKSGAAQRFLEACRKLGLSGELTETFGGSDQNPLSQHGLQGLVLSNGMYKMHTTEEYTTSEDLWQGSRLAAALILSEV</sequence>
<comment type="caution">
    <text evidence="8">The sequence shown here is derived from an EMBL/GenBank/DDBJ whole genome shotgun (WGS) entry which is preliminary data.</text>
</comment>
<name>A0A6I2UDU8_9FIRM</name>
<accession>A0A6I2UDU8</accession>
<dbReference type="Pfam" id="PF01546">
    <property type="entry name" value="Peptidase_M20"/>
    <property type="match status" value="1"/>
</dbReference>
<dbReference type="InterPro" id="IPR036264">
    <property type="entry name" value="Bact_exopeptidase_dim_dom"/>
</dbReference>
<organism evidence="8 9">
    <name type="scientific">Anaerovibrio slackiae</name>
    <dbReference type="NCBI Taxonomy" id="2652309"/>
    <lineage>
        <taxon>Bacteria</taxon>
        <taxon>Bacillati</taxon>
        <taxon>Bacillota</taxon>
        <taxon>Negativicutes</taxon>
        <taxon>Selenomonadales</taxon>
        <taxon>Selenomonadaceae</taxon>
        <taxon>Anaerovibrio</taxon>
    </lineage>
</organism>
<protein>
    <submittedName>
        <fullName evidence="8">M20/M25/M40 family metallo-hydrolase</fullName>
    </submittedName>
</protein>
<dbReference type="Proteomes" id="UP000433181">
    <property type="component" value="Unassembled WGS sequence"/>
</dbReference>
<keyword evidence="4 8" id="KW-0378">Hydrolase</keyword>
<dbReference type="InterPro" id="IPR001261">
    <property type="entry name" value="ArgE/DapE_CS"/>
</dbReference>
<keyword evidence="6" id="KW-0482">Metalloprotease</keyword>
<keyword evidence="3" id="KW-0479">Metal-binding</keyword>
<dbReference type="SUPFAM" id="SSF55031">
    <property type="entry name" value="Bacterial exopeptidase dimerisation domain"/>
    <property type="match status" value="1"/>
</dbReference>
<evidence type="ECO:0000256" key="1">
    <source>
        <dbReference type="ARBA" id="ARBA00001947"/>
    </source>
</evidence>
<dbReference type="PROSITE" id="PS00758">
    <property type="entry name" value="ARGE_DAPE_CPG2_1"/>
    <property type="match status" value="1"/>
</dbReference>
<dbReference type="GeneID" id="96779662"/>
<dbReference type="GO" id="GO:0008237">
    <property type="term" value="F:metallopeptidase activity"/>
    <property type="evidence" value="ECO:0007669"/>
    <property type="project" value="UniProtKB-KW"/>
</dbReference>
<gene>
    <name evidence="8" type="ORF">FYJ84_12065</name>
</gene>
<dbReference type="InterPro" id="IPR002933">
    <property type="entry name" value="Peptidase_M20"/>
</dbReference>
<dbReference type="EMBL" id="VUNR01000031">
    <property type="protein sequence ID" value="MSU09713.1"/>
    <property type="molecule type" value="Genomic_DNA"/>
</dbReference>
<evidence type="ECO:0000256" key="6">
    <source>
        <dbReference type="ARBA" id="ARBA00023049"/>
    </source>
</evidence>
<evidence type="ECO:0000256" key="4">
    <source>
        <dbReference type="ARBA" id="ARBA00022801"/>
    </source>
</evidence>